<evidence type="ECO:0000313" key="2">
    <source>
        <dbReference type="Proteomes" id="UP000245207"/>
    </source>
</evidence>
<dbReference type="Proteomes" id="UP000245207">
    <property type="component" value="Unassembled WGS sequence"/>
</dbReference>
<dbReference type="PANTHER" id="PTHR44080:SF8">
    <property type="entry name" value="E3 UBIQUITIN-PROTEIN LIGASE COP1-LIKE"/>
    <property type="match status" value="1"/>
</dbReference>
<dbReference type="AlphaFoldDB" id="A0A2U1PVX0"/>
<dbReference type="InterPro" id="IPR042755">
    <property type="entry name" value="COP1"/>
</dbReference>
<dbReference type="EMBL" id="PKPP01000673">
    <property type="protein sequence ID" value="PWA89910.1"/>
    <property type="molecule type" value="Genomic_DNA"/>
</dbReference>
<comment type="caution">
    <text evidence="1">The sequence shown here is derived from an EMBL/GenBank/DDBJ whole genome shotgun (WGS) entry which is preliminary data.</text>
</comment>
<name>A0A2U1PVX0_ARTAN</name>
<proteinExistence type="predicted"/>
<dbReference type="GO" id="GO:0043161">
    <property type="term" value="P:proteasome-mediated ubiquitin-dependent protein catabolic process"/>
    <property type="evidence" value="ECO:0007669"/>
    <property type="project" value="TreeGrafter"/>
</dbReference>
<sequence length="146" mass="16927">MPKAFSSGTGVQDLRSQVKITPAVSGVGVEDVRKRLKVGDTSEAIYTRDDLQECYLQRRRHWTKQVQNQEERDNNPIKREGYHAGLKDFQSVLSIFTRYSRLRIIVELRPGDLFHSADIISSIEFDRDDEFFLLLPVFHVVPKFLC</sequence>
<protein>
    <submittedName>
        <fullName evidence="1">WD40 repeat-containing protein</fullName>
    </submittedName>
</protein>
<organism evidence="1 2">
    <name type="scientific">Artemisia annua</name>
    <name type="common">Sweet wormwood</name>
    <dbReference type="NCBI Taxonomy" id="35608"/>
    <lineage>
        <taxon>Eukaryota</taxon>
        <taxon>Viridiplantae</taxon>
        <taxon>Streptophyta</taxon>
        <taxon>Embryophyta</taxon>
        <taxon>Tracheophyta</taxon>
        <taxon>Spermatophyta</taxon>
        <taxon>Magnoliopsida</taxon>
        <taxon>eudicotyledons</taxon>
        <taxon>Gunneridae</taxon>
        <taxon>Pentapetalae</taxon>
        <taxon>asterids</taxon>
        <taxon>campanulids</taxon>
        <taxon>Asterales</taxon>
        <taxon>Asteraceae</taxon>
        <taxon>Asteroideae</taxon>
        <taxon>Anthemideae</taxon>
        <taxon>Artemisiinae</taxon>
        <taxon>Artemisia</taxon>
    </lineage>
</organism>
<dbReference type="PANTHER" id="PTHR44080">
    <property type="entry name" value="E3 UBIQUITIN-PROTEIN LIGASE COP1"/>
    <property type="match status" value="1"/>
</dbReference>
<dbReference type="InterPro" id="IPR015943">
    <property type="entry name" value="WD40/YVTN_repeat-like_dom_sf"/>
</dbReference>
<accession>A0A2U1PVX0</accession>
<dbReference type="GO" id="GO:0061630">
    <property type="term" value="F:ubiquitin protein ligase activity"/>
    <property type="evidence" value="ECO:0007669"/>
    <property type="project" value="InterPro"/>
</dbReference>
<dbReference type="OrthoDB" id="1744210at2759"/>
<reference evidence="1 2" key="1">
    <citation type="journal article" date="2018" name="Mol. Plant">
        <title>The genome of Artemisia annua provides insight into the evolution of Asteraceae family and artemisinin biosynthesis.</title>
        <authorList>
            <person name="Shen Q."/>
            <person name="Zhang L."/>
            <person name="Liao Z."/>
            <person name="Wang S."/>
            <person name="Yan T."/>
            <person name="Shi P."/>
            <person name="Liu M."/>
            <person name="Fu X."/>
            <person name="Pan Q."/>
            <person name="Wang Y."/>
            <person name="Lv Z."/>
            <person name="Lu X."/>
            <person name="Zhang F."/>
            <person name="Jiang W."/>
            <person name="Ma Y."/>
            <person name="Chen M."/>
            <person name="Hao X."/>
            <person name="Li L."/>
            <person name="Tang Y."/>
            <person name="Lv G."/>
            <person name="Zhou Y."/>
            <person name="Sun X."/>
            <person name="Brodelius P.E."/>
            <person name="Rose J.K.C."/>
            <person name="Tang K."/>
        </authorList>
    </citation>
    <scope>NUCLEOTIDE SEQUENCE [LARGE SCALE GENOMIC DNA]</scope>
    <source>
        <strain evidence="2">cv. Huhao1</strain>
        <tissue evidence="1">Leaf</tissue>
    </source>
</reference>
<evidence type="ECO:0000313" key="1">
    <source>
        <dbReference type="EMBL" id="PWA89910.1"/>
    </source>
</evidence>
<keyword evidence="2" id="KW-1185">Reference proteome</keyword>
<dbReference type="STRING" id="35608.A0A2U1PVX0"/>
<dbReference type="Gene3D" id="2.130.10.10">
    <property type="entry name" value="YVTN repeat-like/Quinoprotein amine dehydrogenase"/>
    <property type="match status" value="1"/>
</dbReference>
<gene>
    <name evidence="1" type="ORF">CTI12_AA106350</name>
</gene>